<keyword evidence="3" id="KW-1133">Transmembrane helix</keyword>
<protein>
    <recommendedName>
        <fullName evidence="6">Acid phosphatase</fullName>
    </recommendedName>
</protein>
<dbReference type="OrthoDB" id="66615at2759"/>
<evidence type="ECO:0008006" key="6">
    <source>
        <dbReference type="Google" id="ProtNLM"/>
    </source>
</evidence>
<name>A0A067CAA7_SAPPC</name>
<dbReference type="Gene3D" id="3.40.50.1240">
    <property type="entry name" value="Phosphoglycerate mutase-like"/>
    <property type="match status" value="1"/>
</dbReference>
<dbReference type="Proteomes" id="UP000030745">
    <property type="component" value="Unassembled WGS sequence"/>
</dbReference>
<dbReference type="RefSeq" id="XP_012201882.1">
    <property type="nucleotide sequence ID" value="XM_012346492.1"/>
</dbReference>
<evidence type="ECO:0000313" key="4">
    <source>
        <dbReference type="EMBL" id="KDO27443.1"/>
    </source>
</evidence>
<keyword evidence="5" id="KW-1185">Reference proteome</keyword>
<dbReference type="KEGG" id="spar:SPRG_07031"/>
<dbReference type="GeneID" id="24129341"/>
<reference evidence="4 5" key="1">
    <citation type="journal article" date="2013" name="PLoS Genet.">
        <title>Distinctive expansion of potential virulence genes in the genome of the oomycete fish pathogen Saprolegnia parasitica.</title>
        <authorList>
            <person name="Jiang R.H."/>
            <person name="de Bruijn I."/>
            <person name="Haas B.J."/>
            <person name="Belmonte R."/>
            <person name="Lobach L."/>
            <person name="Christie J."/>
            <person name="van den Ackerveken G."/>
            <person name="Bottin A."/>
            <person name="Bulone V."/>
            <person name="Diaz-Moreno S.M."/>
            <person name="Dumas B."/>
            <person name="Fan L."/>
            <person name="Gaulin E."/>
            <person name="Govers F."/>
            <person name="Grenville-Briggs L.J."/>
            <person name="Horner N.R."/>
            <person name="Levin J.Z."/>
            <person name="Mammella M."/>
            <person name="Meijer H.J."/>
            <person name="Morris P."/>
            <person name="Nusbaum C."/>
            <person name="Oome S."/>
            <person name="Phillips A.J."/>
            <person name="van Rooyen D."/>
            <person name="Rzeszutek E."/>
            <person name="Saraiva M."/>
            <person name="Secombes C.J."/>
            <person name="Seidl M.F."/>
            <person name="Snel B."/>
            <person name="Stassen J.H."/>
            <person name="Sykes S."/>
            <person name="Tripathy S."/>
            <person name="van den Berg H."/>
            <person name="Vega-Arreguin J.C."/>
            <person name="Wawra S."/>
            <person name="Young S.K."/>
            <person name="Zeng Q."/>
            <person name="Dieguez-Uribeondo J."/>
            <person name="Russ C."/>
            <person name="Tyler B.M."/>
            <person name="van West P."/>
        </authorList>
    </citation>
    <scope>NUCLEOTIDE SEQUENCE [LARGE SCALE GENOMIC DNA]</scope>
    <source>
        <strain evidence="4 5">CBS 223.65</strain>
    </source>
</reference>
<dbReference type="InterPro" id="IPR050645">
    <property type="entry name" value="Histidine_acid_phosphatase"/>
</dbReference>
<dbReference type="PANTHER" id="PTHR11567">
    <property type="entry name" value="ACID PHOSPHATASE-RELATED"/>
    <property type="match status" value="1"/>
</dbReference>
<dbReference type="SUPFAM" id="SSF53254">
    <property type="entry name" value="Phosphoglycerate mutase-like"/>
    <property type="match status" value="1"/>
</dbReference>
<dbReference type="VEuPathDB" id="FungiDB:SPRG_07031"/>
<dbReference type="AlphaFoldDB" id="A0A067CAA7"/>
<comment type="similarity">
    <text evidence="1">Belongs to the histidine acid phosphatase family.</text>
</comment>
<dbReference type="GO" id="GO:0016791">
    <property type="term" value="F:phosphatase activity"/>
    <property type="evidence" value="ECO:0007669"/>
    <property type="project" value="TreeGrafter"/>
</dbReference>
<dbReference type="PANTHER" id="PTHR11567:SF110">
    <property type="entry name" value="2-PHOSPHOXYLOSE PHOSPHATASE 1"/>
    <property type="match status" value="1"/>
</dbReference>
<keyword evidence="3" id="KW-0812">Transmembrane</keyword>
<sequence>MANAGSSSLRAVVALTNHGNRAPSDTAPILCPKNAANFDKYGVPFMQLTDAGMRQMYAAGQHTRAVYVDSAHFLSPTFKQKRHFETYFRADAATSCGQSATTFGYGLYPSVNSNLPFPNPIPIVMQLASNEFEFGVTDGPCAETLSADLVAYGATRGKALLKAHAPLVQALSDVCGTDLSGTDTITSLNVLADMAKLDRLEGLPPTLGLTDAMYQELQELALTQRMERFLGTPRQVTYYMGGFPAMLLSNLAPVSPSSPYKFYAYTGHRELLHGMGLLLDWRFDMHGEARAPGFNTTALPPATTMYFELHEENDRQLVRTFLWSPLTGRAPVQLGKCSALDCPMDEFRGILEAHVAATSSWEKLCAYHPVKKVKNMHFGSDPVEDSVTSFIMCAALVLCTVFAMHSAYRRINQFKRRDYTPI</sequence>
<dbReference type="OMA" id="MYFELHE"/>
<keyword evidence="3" id="KW-0472">Membrane</keyword>
<dbReference type="InterPro" id="IPR000560">
    <property type="entry name" value="His_Pase_clade-2"/>
</dbReference>
<evidence type="ECO:0000256" key="3">
    <source>
        <dbReference type="SAM" id="Phobius"/>
    </source>
</evidence>
<keyword evidence="2" id="KW-0378">Hydrolase</keyword>
<dbReference type="Pfam" id="PF00328">
    <property type="entry name" value="His_Phos_2"/>
    <property type="match status" value="1"/>
</dbReference>
<organism evidence="4 5">
    <name type="scientific">Saprolegnia parasitica (strain CBS 223.65)</name>
    <dbReference type="NCBI Taxonomy" id="695850"/>
    <lineage>
        <taxon>Eukaryota</taxon>
        <taxon>Sar</taxon>
        <taxon>Stramenopiles</taxon>
        <taxon>Oomycota</taxon>
        <taxon>Saprolegniomycetes</taxon>
        <taxon>Saprolegniales</taxon>
        <taxon>Saprolegniaceae</taxon>
        <taxon>Saprolegnia</taxon>
    </lineage>
</organism>
<evidence type="ECO:0000256" key="1">
    <source>
        <dbReference type="ARBA" id="ARBA00005375"/>
    </source>
</evidence>
<gene>
    <name evidence="4" type="ORF">SPRG_07031</name>
</gene>
<accession>A0A067CAA7</accession>
<proteinExistence type="inferred from homology"/>
<evidence type="ECO:0000256" key="2">
    <source>
        <dbReference type="ARBA" id="ARBA00022801"/>
    </source>
</evidence>
<feature type="transmembrane region" description="Helical" evidence="3">
    <location>
        <begin position="387"/>
        <end position="408"/>
    </location>
</feature>
<dbReference type="InterPro" id="IPR029033">
    <property type="entry name" value="His_PPase_superfam"/>
</dbReference>
<evidence type="ECO:0000313" key="5">
    <source>
        <dbReference type="Proteomes" id="UP000030745"/>
    </source>
</evidence>
<dbReference type="EMBL" id="KK583217">
    <property type="protein sequence ID" value="KDO27443.1"/>
    <property type="molecule type" value="Genomic_DNA"/>
</dbReference>